<evidence type="ECO:0000256" key="4">
    <source>
        <dbReference type="ARBA" id="ARBA00022552"/>
    </source>
</evidence>
<dbReference type="InterPro" id="IPR013520">
    <property type="entry name" value="Ribonucl_H"/>
</dbReference>
<dbReference type="PANTHER" id="PTHR12801">
    <property type="entry name" value="RNA EXONUCLEASE REXO1 / RECO3 FAMILY MEMBER-RELATED"/>
    <property type="match status" value="1"/>
</dbReference>
<evidence type="ECO:0000256" key="3">
    <source>
        <dbReference type="ARBA" id="ARBA00016937"/>
    </source>
</evidence>
<comment type="function">
    <text evidence="9">Exoribonuclease involved in ribosome biosynthesis. Involved in the processing of ITS1, the internal transcribed spacer localized between the 18S and 5.8S rRNAs.</text>
</comment>
<accession>A0A6A6TKK5</accession>
<keyword evidence="7 12" id="KW-0269">Exonuclease</keyword>
<dbReference type="InterPro" id="IPR037431">
    <property type="entry name" value="REX4_DEDDh_dom"/>
</dbReference>
<feature type="domain" description="Exonuclease" evidence="11">
    <location>
        <begin position="147"/>
        <end position="313"/>
    </location>
</feature>
<evidence type="ECO:0000256" key="8">
    <source>
        <dbReference type="ARBA" id="ARBA00023242"/>
    </source>
</evidence>
<dbReference type="GO" id="GO:0008408">
    <property type="term" value="F:3'-5' exonuclease activity"/>
    <property type="evidence" value="ECO:0007669"/>
    <property type="project" value="InterPro"/>
</dbReference>
<dbReference type="FunFam" id="3.30.420.10:FF:000007">
    <property type="entry name" value="Interferon-stimulated exonuclease gene 20"/>
    <property type="match status" value="1"/>
</dbReference>
<dbReference type="GO" id="GO:0005634">
    <property type="term" value="C:nucleus"/>
    <property type="evidence" value="ECO:0007669"/>
    <property type="project" value="UniProtKB-SubCell"/>
</dbReference>
<comment type="subcellular location">
    <subcellularLocation>
        <location evidence="1">Nucleus</location>
    </subcellularLocation>
</comment>
<keyword evidence="6" id="KW-0378">Hydrolase</keyword>
<feature type="compositionally biased region" description="Polar residues" evidence="10">
    <location>
        <begin position="8"/>
        <end position="31"/>
    </location>
</feature>
<reference evidence="12" key="1">
    <citation type="journal article" date="2020" name="Stud. Mycol.">
        <title>101 Dothideomycetes genomes: a test case for predicting lifestyles and emergence of pathogens.</title>
        <authorList>
            <person name="Haridas S."/>
            <person name="Albert R."/>
            <person name="Binder M."/>
            <person name="Bloem J."/>
            <person name="Labutti K."/>
            <person name="Salamov A."/>
            <person name="Andreopoulos B."/>
            <person name="Baker S."/>
            <person name="Barry K."/>
            <person name="Bills G."/>
            <person name="Bluhm B."/>
            <person name="Cannon C."/>
            <person name="Castanera R."/>
            <person name="Culley D."/>
            <person name="Daum C."/>
            <person name="Ezra D."/>
            <person name="Gonzalez J."/>
            <person name="Henrissat B."/>
            <person name="Kuo A."/>
            <person name="Liang C."/>
            <person name="Lipzen A."/>
            <person name="Lutzoni F."/>
            <person name="Magnuson J."/>
            <person name="Mondo S."/>
            <person name="Nolan M."/>
            <person name="Ohm R."/>
            <person name="Pangilinan J."/>
            <person name="Park H.-J."/>
            <person name="Ramirez L."/>
            <person name="Alfaro M."/>
            <person name="Sun H."/>
            <person name="Tritt A."/>
            <person name="Yoshinaga Y."/>
            <person name="Zwiers L.-H."/>
            <person name="Turgeon B."/>
            <person name="Goodwin S."/>
            <person name="Spatafora J."/>
            <person name="Crous P."/>
            <person name="Grigoriev I."/>
        </authorList>
    </citation>
    <scope>NUCLEOTIDE SEQUENCE</scope>
    <source>
        <strain evidence="12">CBS 122681</strain>
    </source>
</reference>
<dbReference type="Pfam" id="PF00929">
    <property type="entry name" value="RNase_T"/>
    <property type="match status" value="1"/>
</dbReference>
<dbReference type="SUPFAM" id="SSF53098">
    <property type="entry name" value="Ribonuclease H-like"/>
    <property type="match status" value="1"/>
</dbReference>
<proteinExistence type="inferred from homology"/>
<dbReference type="EMBL" id="MU004309">
    <property type="protein sequence ID" value="KAF2659154.1"/>
    <property type="molecule type" value="Genomic_DNA"/>
</dbReference>
<sequence length="359" mass="39857">MALIELKNLSSNWKQLQKTLQPSTSKPASSKSQERDGHESLKRKRSGNTNGSHAQVSPNTRNGHVKYSTKPLPRKRQKMEEPSSSGASNRRHDHKILSKSASMPSLKHPTLVTDDDDAATSISVLTPSPHHPDTMNEGSSRTALPGKYIAIDCEMVGTGPEPDRDSALARVSAVNYHGHQIYDSYVRVKVPVTDYRTAVSGIEPKHLRKDIARPFKEVHNDLKVLLEGRILVGHAVKNDLDALLLKHDKRYIRDTSKYSRFRELAPVPGRTPSLRGLVEKLLGVEIQTGKHDSVEDARATMALFRLEKESFEREVAKIYGAVRMKDVIGPSVAEADAGGGEEGLSKPKKKNKKKKKKKH</sequence>
<dbReference type="GO" id="GO:0000027">
    <property type="term" value="P:ribosomal large subunit assembly"/>
    <property type="evidence" value="ECO:0007669"/>
    <property type="project" value="TreeGrafter"/>
</dbReference>
<dbReference type="Proteomes" id="UP000799324">
    <property type="component" value="Unassembled WGS sequence"/>
</dbReference>
<dbReference type="SMART" id="SM00479">
    <property type="entry name" value="EXOIII"/>
    <property type="match status" value="1"/>
</dbReference>
<evidence type="ECO:0000256" key="7">
    <source>
        <dbReference type="ARBA" id="ARBA00022839"/>
    </source>
</evidence>
<dbReference type="InterPro" id="IPR036397">
    <property type="entry name" value="RNaseH_sf"/>
</dbReference>
<keyword evidence="4" id="KW-0698">rRNA processing</keyword>
<feature type="compositionally biased region" description="Polar residues" evidence="10">
    <location>
        <begin position="47"/>
        <end position="62"/>
    </location>
</feature>
<feature type="region of interest" description="Disordered" evidence="10">
    <location>
        <begin position="1"/>
        <end position="112"/>
    </location>
</feature>
<dbReference type="GO" id="GO:0003676">
    <property type="term" value="F:nucleic acid binding"/>
    <property type="evidence" value="ECO:0007669"/>
    <property type="project" value="InterPro"/>
</dbReference>
<evidence type="ECO:0000256" key="6">
    <source>
        <dbReference type="ARBA" id="ARBA00022801"/>
    </source>
</evidence>
<dbReference type="InterPro" id="IPR047021">
    <property type="entry name" value="REXO1/3/4-like"/>
</dbReference>
<evidence type="ECO:0000256" key="9">
    <source>
        <dbReference type="ARBA" id="ARBA00025599"/>
    </source>
</evidence>
<evidence type="ECO:0000256" key="2">
    <source>
        <dbReference type="ARBA" id="ARBA00010489"/>
    </source>
</evidence>
<dbReference type="CDD" id="cd06144">
    <property type="entry name" value="REX4_like"/>
    <property type="match status" value="1"/>
</dbReference>
<evidence type="ECO:0000313" key="13">
    <source>
        <dbReference type="Proteomes" id="UP000799324"/>
    </source>
</evidence>
<comment type="similarity">
    <text evidence="2">Belongs to the REXO4 family.</text>
</comment>
<gene>
    <name evidence="12" type="ORF">K491DRAFT_702413</name>
</gene>
<feature type="compositionally biased region" description="Basic residues" evidence="10">
    <location>
        <begin position="346"/>
        <end position="359"/>
    </location>
</feature>
<dbReference type="InterPro" id="IPR012337">
    <property type="entry name" value="RNaseH-like_sf"/>
</dbReference>
<name>A0A6A6TKK5_9PLEO</name>
<evidence type="ECO:0000256" key="10">
    <source>
        <dbReference type="SAM" id="MobiDB-lite"/>
    </source>
</evidence>
<organism evidence="12 13">
    <name type="scientific">Lophiostoma macrostomum CBS 122681</name>
    <dbReference type="NCBI Taxonomy" id="1314788"/>
    <lineage>
        <taxon>Eukaryota</taxon>
        <taxon>Fungi</taxon>
        <taxon>Dikarya</taxon>
        <taxon>Ascomycota</taxon>
        <taxon>Pezizomycotina</taxon>
        <taxon>Dothideomycetes</taxon>
        <taxon>Pleosporomycetidae</taxon>
        <taxon>Pleosporales</taxon>
        <taxon>Lophiostomataceae</taxon>
        <taxon>Lophiostoma</taxon>
    </lineage>
</organism>
<evidence type="ECO:0000256" key="5">
    <source>
        <dbReference type="ARBA" id="ARBA00022722"/>
    </source>
</evidence>
<dbReference type="Gene3D" id="3.30.420.10">
    <property type="entry name" value="Ribonuclease H-like superfamily/Ribonuclease H"/>
    <property type="match status" value="1"/>
</dbReference>
<evidence type="ECO:0000259" key="11">
    <source>
        <dbReference type="SMART" id="SM00479"/>
    </source>
</evidence>
<keyword evidence="8" id="KW-0539">Nucleus</keyword>
<dbReference type="GO" id="GO:0006364">
    <property type="term" value="P:rRNA processing"/>
    <property type="evidence" value="ECO:0007669"/>
    <property type="project" value="UniProtKB-KW"/>
</dbReference>
<keyword evidence="13" id="KW-1185">Reference proteome</keyword>
<protein>
    <recommendedName>
        <fullName evidence="3">RNA exonuclease 4</fullName>
    </recommendedName>
</protein>
<dbReference type="OrthoDB" id="8191639at2759"/>
<feature type="region of interest" description="Disordered" evidence="10">
    <location>
        <begin position="333"/>
        <end position="359"/>
    </location>
</feature>
<evidence type="ECO:0000313" key="12">
    <source>
        <dbReference type="EMBL" id="KAF2659154.1"/>
    </source>
</evidence>
<evidence type="ECO:0000256" key="1">
    <source>
        <dbReference type="ARBA" id="ARBA00004123"/>
    </source>
</evidence>
<dbReference type="PANTHER" id="PTHR12801:SF45">
    <property type="entry name" value="RNA EXONUCLEASE 4"/>
    <property type="match status" value="1"/>
</dbReference>
<keyword evidence="5" id="KW-0540">Nuclease</keyword>
<dbReference type="AlphaFoldDB" id="A0A6A6TKK5"/>